<evidence type="ECO:0008006" key="5">
    <source>
        <dbReference type="Google" id="ProtNLM"/>
    </source>
</evidence>
<evidence type="ECO:0000313" key="3">
    <source>
        <dbReference type="EMBL" id="KEP68604.1"/>
    </source>
</evidence>
<dbReference type="EMBL" id="JHEH01000028">
    <property type="protein sequence ID" value="KEP68604.1"/>
    <property type="molecule type" value="Genomic_DNA"/>
</dbReference>
<gene>
    <name evidence="3" type="ORF">DL1_09735</name>
</gene>
<keyword evidence="4" id="KW-1185">Reference proteome</keyword>
<comment type="caution">
    <text evidence="3">The sequence shown here is derived from an EMBL/GenBank/DDBJ whole genome shotgun (WGS) entry which is preliminary data.</text>
</comment>
<dbReference type="SUPFAM" id="SSF51004">
    <property type="entry name" value="C-terminal (heme d1) domain of cytochrome cd1-nitrite reductase"/>
    <property type="match status" value="1"/>
</dbReference>
<dbReference type="InterPro" id="IPR051200">
    <property type="entry name" value="Host-pathogen_enzymatic-act"/>
</dbReference>
<dbReference type="OrthoDB" id="24300at2"/>
<dbReference type="InterPro" id="IPR011048">
    <property type="entry name" value="Haem_d1_sf"/>
</dbReference>
<feature type="chain" id="PRO_5001701217" description="YncE family protein" evidence="2">
    <location>
        <begin position="23"/>
        <end position="353"/>
    </location>
</feature>
<feature type="signal peptide" evidence="2">
    <location>
        <begin position="1"/>
        <end position="22"/>
    </location>
</feature>
<proteinExistence type="predicted"/>
<evidence type="ECO:0000256" key="1">
    <source>
        <dbReference type="SAM" id="MobiDB-lite"/>
    </source>
</evidence>
<dbReference type="AlphaFoldDB" id="A0A074TA76"/>
<protein>
    <recommendedName>
        <fullName evidence="5">YncE family protein</fullName>
    </recommendedName>
</protein>
<dbReference type="Gene3D" id="2.130.10.10">
    <property type="entry name" value="YVTN repeat-like/Quinoprotein amine dehydrogenase"/>
    <property type="match status" value="2"/>
</dbReference>
<evidence type="ECO:0000313" key="4">
    <source>
        <dbReference type="Proteomes" id="UP000027725"/>
    </source>
</evidence>
<feature type="region of interest" description="Disordered" evidence="1">
    <location>
        <begin position="81"/>
        <end position="108"/>
    </location>
</feature>
<dbReference type="PANTHER" id="PTHR47197">
    <property type="entry name" value="PROTEIN NIRF"/>
    <property type="match status" value="1"/>
</dbReference>
<organism evidence="3 4">
    <name type="scientific">Thioclava dalianensis</name>
    <dbReference type="NCBI Taxonomy" id="1185766"/>
    <lineage>
        <taxon>Bacteria</taxon>
        <taxon>Pseudomonadati</taxon>
        <taxon>Pseudomonadota</taxon>
        <taxon>Alphaproteobacteria</taxon>
        <taxon>Rhodobacterales</taxon>
        <taxon>Paracoccaceae</taxon>
        <taxon>Thioclava</taxon>
    </lineage>
</organism>
<dbReference type="PANTHER" id="PTHR47197:SF3">
    <property type="entry name" value="DIHYDRO-HEME D1 DEHYDROGENASE"/>
    <property type="match status" value="1"/>
</dbReference>
<sequence length="353" mass="36690">MNMSSRIAYTLATLFVSAPALAAPPTVFIPEGSANSVLMVQAETGKVLRRINDVEAVHGLAGAPGVPYLVAGSYSEIPREDVASLEKPSTVSADDHAAHHAPKAAPMGPPDAGISLLSILDAKSGDILRRIEVPGAVHHTAVSPDGRFAVATHPAGDGISVIDLATFGMTAFVPTGSMPNYAAFGTDPNLVYVSNTGNGTISEVDLSRGIVRRNFIAGDTPEHMAVSPETDRLFVADADAGQVLELSLSTGEKLRTFEIGGEIHGLGLSNDGATLFVAGRGEDKLASVALATGEVRTATLAPEPYHLTVIPGSDILYVSSRAEPVVWLIDTSSLQTRETVSVEGEGHQMVALP</sequence>
<evidence type="ECO:0000256" key="2">
    <source>
        <dbReference type="SAM" id="SignalP"/>
    </source>
</evidence>
<dbReference type="InterPro" id="IPR015943">
    <property type="entry name" value="WD40/YVTN_repeat-like_dom_sf"/>
</dbReference>
<reference evidence="3 4" key="1">
    <citation type="submission" date="2014-03" db="EMBL/GenBank/DDBJ databases">
        <title>The draft genome sequence of Thioclava dalianensis DLFJ1-1.</title>
        <authorList>
            <person name="Lai Q."/>
            <person name="Shao Z."/>
        </authorList>
    </citation>
    <scope>NUCLEOTIDE SEQUENCE [LARGE SCALE GENOMIC DNA]</scope>
    <source>
        <strain evidence="3 4">DLFJ1-1</strain>
    </source>
</reference>
<dbReference type="eggNOG" id="COG3391">
    <property type="taxonomic scope" value="Bacteria"/>
</dbReference>
<name>A0A074TA76_9RHOB</name>
<dbReference type="Proteomes" id="UP000027725">
    <property type="component" value="Unassembled WGS sequence"/>
</dbReference>
<keyword evidence="2" id="KW-0732">Signal</keyword>
<accession>A0A074TA76</accession>
<dbReference type="STRING" id="1185766.SAMN05216224_11422"/>